<dbReference type="PANTHER" id="PTHR38011">
    <property type="entry name" value="DIHYDROFOLATE REDUCTASE FAMILY PROTEIN (AFU_ORTHOLOGUE AFUA_8G06820)"/>
    <property type="match status" value="1"/>
</dbReference>
<feature type="region of interest" description="Disordered" evidence="4">
    <location>
        <begin position="1"/>
        <end position="20"/>
    </location>
</feature>
<name>A0ABP6VB63_9PSEU</name>
<dbReference type="InterPro" id="IPR050765">
    <property type="entry name" value="Riboflavin_Biosynth_HTPR"/>
</dbReference>
<dbReference type="SUPFAM" id="SSF53597">
    <property type="entry name" value="Dihydrofolate reductase-like"/>
    <property type="match status" value="1"/>
</dbReference>
<dbReference type="Pfam" id="PF01872">
    <property type="entry name" value="RibD_C"/>
    <property type="match status" value="1"/>
</dbReference>
<reference evidence="7" key="1">
    <citation type="journal article" date="2019" name="Int. J. Syst. Evol. Microbiol.">
        <title>The Global Catalogue of Microorganisms (GCM) 10K type strain sequencing project: providing services to taxonomists for standard genome sequencing and annotation.</title>
        <authorList>
            <consortium name="The Broad Institute Genomics Platform"/>
            <consortium name="The Broad Institute Genome Sequencing Center for Infectious Disease"/>
            <person name="Wu L."/>
            <person name="Ma J."/>
        </authorList>
    </citation>
    <scope>NUCLEOTIDE SEQUENCE [LARGE SCALE GENOMIC DNA]</scope>
    <source>
        <strain evidence="7">JCM 16898</strain>
    </source>
</reference>
<dbReference type="RefSeq" id="WP_344856440.1">
    <property type="nucleotide sequence ID" value="NZ_BAAAZN010000002.1"/>
</dbReference>
<protein>
    <submittedName>
        <fullName evidence="6">Pyrimidine reductase family protein</fullName>
    </submittedName>
</protein>
<dbReference type="PANTHER" id="PTHR38011:SF7">
    <property type="entry name" value="2,5-DIAMINO-6-RIBOSYLAMINO-4(3H)-PYRIMIDINONE 5'-PHOSPHATE REDUCTASE"/>
    <property type="match status" value="1"/>
</dbReference>
<organism evidence="6 7">
    <name type="scientific">Amycolatopsis ultiminotia</name>
    <dbReference type="NCBI Taxonomy" id="543629"/>
    <lineage>
        <taxon>Bacteria</taxon>
        <taxon>Bacillati</taxon>
        <taxon>Actinomycetota</taxon>
        <taxon>Actinomycetes</taxon>
        <taxon>Pseudonocardiales</taxon>
        <taxon>Pseudonocardiaceae</taxon>
        <taxon>Amycolatopsis</taxon>
    </lineage>
</organism>
<gene>
    <name evidence="6" type="ORF">GCM10022222_13700</name>
</gene>
<sequence>MNAVRSVWPPSPGGSGGNPALSDADLERIYGYPAGSPKPFVQVNFVASADGSVAVDELSAGLSHPADRRVFLLARDLADVILVGAGTAIAEGYRGARTNPVRTARRARLGRSPVPPIAVVTRTGALDPAAPLFTDTRVPPIVITTARAGTAALTRAGAEVLVAGEDDVDLARALTLLAERGLSRVDCEGGPVLFGSLAAAGLVDQLCLTVAPILTGGGAGRIAAGPPLVPPQPLDLASILVEDGYTLLRYRRGGD</sequence>
<comment type="pathway">
    <text evidence="1">Cofactor biosynthesis; riboflavin biosynthesis.</text>
</comment>
<evidence type="ECO:0000256" key="3">
    <source>
        <dbReference type="ARBA" id="ARBA00023002"/>
    </source>
</evidence>
<evidence type="ECO:0000313" key="7">
    <source>
        <dbReference type="Proteomes" id="UP001500689"/>
    </source>
</evidence>
<comment type="caution">
    <text evidence="6">The sequence shown here is derived from an EMBL/GenBank/DDBJ whole genome shotgun (WGS) entry which is preliminary data.</text>
</comment>
<dbReference type="InterPro" id="IPR024072">
    <property type="entry name" value="DHFR-like_dom_sf"/>
</dbReference>
<evidence type="ECO:0000256" key="1">
    <source>
        <dbReference type="ARBA" id="ARBA00005104"/>
    </source>
</evidence>
<dbReference type="EMBL" id="BAAAZN010000002">
    <property type="protein sequence ID" value="GAA3531763.1"/>
    <property type="molecule type" value="Genomic_DNA"/>
</dbReference>
<feature type="domain" description="Bacterial bifunctional deaminase-reductase C-terminal" evidence="5">
    <location>
        <begin position="39"/>
        <end position="227"/>
    </location>
</feature>
<evidence type="ECO:0000313" key="6">
    <source>
        <dbReference type="EMBL" id="GAA3531763.1"/>
    </source>
</evidence>
<evidence type="ECO:0000256" key="4">
    <source>
        <dbReference type="SAM" id="MobiDB-lite"/>
    </source>
</evidence>
<dbReference type="Gene3D" id="3.40.430.10">
    <property type="entry name" value="Dihydrofolate Reductase, subunit A"/>
    <property type="match status" value="1"/>
</dbReference>
<dbReference type="InterPro" id="IPR002734">
    <property type="entry name" value="RibDG_C"/>
</dbReference>
<evidence type="ECO:0000259" key="5">
    <source>
        <dbReference type="Pfam" id="PF01872"/>
    </source>
</evidence>
<dbReference type="Proteomes" id="UP001500689">
    <property type="component" value="Unassembled WGS sequence"/>
</dbReference>
<keyword evidence="2" id="KW-0521">NADP</keyword>
<proteinExistence type="predicted"/>
<evidence type="ECO:0000256" key="2">
    <source>
        <dbReference type="ARBA" id="ARBA00022857"/>
    </source>
</evidence>
<keyword evidence="3" id="KW-0560">Oxidoreductase</keyword>
<accession>A0ABP6VB63</accession>
<keyword evidence="7" id="KW-1185">Reference proteome</keyword>